<dbReference type="Proteomes" id="UP000693970">
    <property type="component" value="Unassembled WGS sequence"/>
</dbReference>
<reference evidence="2" key="2">
    <citation type="submission" date="2021-04" db="EMBL/GenBank/DDBJ databases">
        <authorList>
            <person name="Podell S."/>
        </authorList>
    </citation>
    <scope>NUCLEOTIDE SEQUENCE</scope>
    <source>
        <strain evidence="2">Hildebrandi</strain>
    </source>
</reference>
<comment type="caution">
    <text evidence="2">The sequence shown here is derived from an EMBL/GenBank/DDBJ whole genome shotgun (WGS) entry which is preliminary data.</text>
</comment>
<feature type="compositionally biased region" description="Low complexity" evidence="1">
    <location>
        <begin position="579"/>
        <end position="591"/>
    </location>
</feature>
<accession>A0A9K3L219</accession>
<name>A0A9K3L219_9STRA</name>
<evidence type="ECO:0000313" key="3">
    <source>
        <dbReference type="Proteomes" id="UP000693970"/>
    </source>
</evidence>
<proteinExistence type="predicted"/>
<dbReference type="OrthoDB" id="10683563at2759"/>
<feature type="compositionally biased region" description="Basic and acidic residues" evidence="1">
    <location>
        <begin position="552"/>
        <end position="562"/>
    </location>
</feature>
<keyword evidence="3" id="KW-1185">Reference proteome</keyword>
<protein>
    <submittedName>
        <fullName evidence="2">Uncharacterized protein</fullName>
    </submittedName>
</protein>
<sequence length="639" mass="70936">MSSDCSDNVYHHVDYKYKADLRKKELEELRKRSLAKVEAAKLADAEAPMQQHNFLEKQRELFQEQRKHQAAAMEFLHQYRADDEIILKNTTRRDSRGLSIDSKSVTPDAKAAQYSYEAHSNDVPFAVVGSPSNSPDNHLCNVVSFSARLHDPPYTVSPDYESTRAHLEEMAALAAKIPLPKSFDGQDGDDDDADHLLICQGASIDEADILLPSPSSNTNNIPFESFLRLGASQMGDTSPAIIHHQKNGSLTDSSDGNDSIIPMASFMKLGASMLVEAITASKSCDDDGQCNNHETIDGVDEQKIHDDCQNENETDREEDDTAPLTEAGQSQLIDDFALQPITAWKEAVFPQTGDDNCPLKSPFLKAELRNEQVADCDMPSFATSLVEVKTAEQERENSKELQSTTFLPQRDVITNNIVLNPPGTDFQITWNDVDREALSTPVAHLPIPLPISPSDQRVIENVDLLQHDEEIISVSKISNDVGVSKAHDTDLPTNPSQGTDMNKADFNVIALAEKETRMSCEVGLDLLLTDSTELTRRNDNVNSEEEPIPTRNEARSMEKCYDDGPENQRISDGGAQEGTVVTSTQQRSSSTQRRRKKEAVDITPRLVDSSIVISFQVCDNKLVKHLPFNKHVESIHKDL</sequence>
<organism evidence="2 3">
    <name type="scientific">Nitzschia inconspicua</name>
    <dbReference type="NCBI Taxonomy" id="303405"/>
    <lineage>
        <taxon>Eukaryota</taxon>
        <taxon>Sar</taxon>
        <taxon>Stramenopiles</taxon>
        <taxon>Ochrophyta</taxon>
        <taxon>Bacillariophyta</taxon>
        <taxon>Bacillariophyceae</taxon>
        <taxon>Bacillariophycidae</taxon>
        <taxon>Bacillariales</taxon>
        <taxon>Bacillariaceae</taxon>
        <taxon>Nitzschia</taxon>
    </lineage>
</organism>
<dbReference type="EMBL" id="JAGRRH010000016">
    <property type="protein sequence ID" value="KAG7354184.1"/>
    <property type="molecule type" value="Genomic_DNA"/>
</dbReference>
<evidence type="ECO:0000313" key="2">
    <source>
        <dbReference type="EMBL" id="KAG7354184.1"/>
    </source>
</evidence>
<dbReference type="AlphaFoldDB" id="A0A9K3L219"/>
<gene>
    <name evidence="2" type="ORF">IV203_003540</name>
</gene>
<evidence type="ECO:0000256" key="1">
    <source>
        <dbReference type="SAM" id="MobiDB-lite"/>
    </source>
</evidence>
<reference evidence="2" key="1">
    <citation type="journal article" date="2021" name="Sci. Rep.">
        <title>Diploid genomic architecture of Nitzschia inconspicua, an elite biomass production diatom.</title>
        <authorList>
            <person name="Oliver A."/>
            <person name="Podell S."/>
            <person name="Pinowska A."/>
            <person name="Traller J.C."/>
            <person name="Smith S.R."/>
            <person name="McClure R."/>
            <person name="Beliaev A."/>
            <person name="Bohutskyi P."/>
            <person name="Hill E.A."/>
            <person name="Rabines A."/>
            <person name="Zheng H."/>
            <person name="Allen L.Z."/>
            <person name="Kuo A."/>
            <person name="Grigoriev I.V."/>
            <person name="Allen A.E."/>
            <person name="Hazlebeck D."/>
            <person name="Allen E.E."/>
        </authorList>
    </citation>
    <scope>NUCLEOTIDE SEQUENCE</scope>
    <source>
        <strain evidence="2">Hildebrandi</strain>
    </source>
</reference>
<feature type="region of interest" description="Disordered" evidence="1">
    <location>
        <begin position="537"/>
        <end position="600"/>
    </location>
</feature>